<dbReference type="AlphaFoldDB" id="X0TEW2"/>
<accession>X0TEW2</accession>
<organism evidence="1">
    <name type="scientific">marine sediment metagenome</name>
    <dbReference type="NCBI Taxonomy" id="412755"/>
    <lineage>
        <taxon>unclassified sequences</taxon>
        <taxon>metagenomes</taxon>
        <taxon>ecological metagenomes</taxon>
    </lineage>
</organism>
<proteinExistence type="predicted"/>
<dbReference type="EMBL" id="BARS01001244">
    <property type="protein sequence ID" value="GAF85851.1"/>
    <property type="molecule type" value="Genomic_DNA"/>
</dbReference>
<dbReference type="NCBIfam" id="NF047581">
    <property type="entry name" value="gp105_phage_fam"/>
    <property type="match status" value="1"/>
</dbReference>
<evidence type="ECO:0000313" key="1">
    <source>
        <dbReference type="EMBL" id="GAF85851.1"/>
    </source>
</evidence>
<reference evidence="1" key="1">
    <citation type="journal article" date="2014" name="Front. Microbiol.">
        <title>High frequency of phylogenetically diverse reductive dehalogenase-homologous genes in deep subseafloor sedimentary metagenomes.</title>
        <authorList>
            <person name="Kawai M."/>
            <person name="Futagami T."/>
            <person name="Toyoda A."/>
            <person name="Takaki Y."/>
            <person name="Nishi S."/>
            <person name="Hori S."/>
            <person name="Arai W."/>
            <person name="Tsubouchi T."/>
            <person name="Morono Y."/>
            <person name="Uchiyama I."/>
            <person name="Ito T."/>
            <person name="Fujiyama A."/>
            <person name="Inagaki F."/>
            <person name="Takami H."/>
        </authorList>
    </citation>
    <scope>NUCLEOTIDE SEQUENCE</scope>
    <source>
        <strain evidence="1">Expedition CK06-06</strain>
    </source>
</reference>
<protein>
    <submittedName>
        <fullName evidence="1">Uncharacterized protein</fullName>
    </submittedName>
</protein>
<dbReference type="InterPro" id="IPR021695">
    <property type="entry name" value="Phage_KPP10_Orf10"/>
</dbReference>
<gene>
    <name evidence="1" type="ORF">S01H1_02545</name>
</gene>
<comment type="caution">
    <text evidence="1">The sequence shown here is derived from an EMBL/GenBank/DDBJ whole genome shotgun (WGS) entry which is preliminary data.</text>
</comment>
<sequence>MRTYDPSKVSVVFGVSLLTGWDTVRLSREEDGVTFTAGTSGEVTRAINHNKLGTITLTYPQTASENLILSGYEATKATVPVTVIDKSGTTLGIMKFGTVVKPPDTDLGKEATTREWLIRGEMPVMTVGGNNLEE</sequence>
<name>X0TEW2_9ZZZZ</name>